<reference evidence="2" key="1">
    <citation type="submission" date="2018-09" db="EMBL/GenBank/DDBJ databases">
        <title>Common duck and Muscovy duck high density SNP chip.</title>
        <authorList>
            <person name="Vignal A."/>
            <person name="Thebault N."/>
            <person name="Warren W.C."/>
        </authorList>
    </citation>
    <scope>NUCLEOTIDE SEQUENCE [LARGE SCALE GENOMIC DNA]</scope>
</reference>
<evidence type="ECO:0000313" key="3">
    <source>
        <dbReference type="Proteomes" id="UP000694556"/>
    </source>
</evidence>
<dbReference type="Ensembl" id="ENSCMMT00000028968.1">
    <property type="protein sequence ID" value="ENSCMMP00000026512.1"/>
    <property type="gene ID" value="ENSCMMG00000016322.1"/>
</dbReference>
<evidence type="ECO:0000259" key="1">
    <source>
        <dbReference type="PROSITE" id="PS51848"/>
    </source>
</evidence>
<organism evidence="2 3">
    <name type="scientific">Cairina moschata</name>
    <name type="common">Muscovy duck</name>
    <dbReference type="NCBI Taxonomy" id="8855"/>
    <lineage>
        <taxon>Eukaryota</taxon>
        <taxon>Metazoa</taxon>
        <taxon>Chordata</taxon>
        <taxon>Craniata</taxon>
        <taxon>Vertebrata</taxon>
        <taxon>Euteleostomi</taxon>
        <taxon>Archelosauria</taxon>
        <taxon>Archosauria</taxon>
        <taxon>Dinosauria</taxon>
        <taxon>Saurischia</taxon>
        <taxon>Theropoda</taxon>
        <taxon>Coelurosauria</taxon>
        <taxon>Aves</taxon>
        <taxon>Neognathae</taxon>
        <taxon>Galloanserae</taxon>
        <taxon>Anseriformes</taxon>
        <taxon>Anatidae</taxon>
        <taxon>Anatinae</taxon>
        <taxon>Cairina</taxon>
    </lineage>
</organism>
<dbReference type="PANTHER" id="PTHR22704:SF2">
    <property type="entry name" value="BMERB DOMAIN-CONTAINING PROTEIN"/>
    <property type="match status" value="1"/>
</dbReference>
<dbReference type="InterPro" id="IPR040127">
    <property type="entry name" value="BMERB"/>
</dbReference>
<dbReference type="Proteomes" id="UP000694556">
    <property type="component" value="Chromosome 19"/>
</dbReference>
<reference evidence="2" key="2">
    <citation type="submission" date="2025-08" db="UniProtKB">
        <authorList>
            <consortium name="Ensembl"/>
        </authorList>
    </citation>
    <scope>IDENTIFICATION</scope>
</reference>
<dbReference type="AlphaFoldDB" id="A0A8C3CUM1"/>
<dbReference type="SMART" id="SM01203">
    <property type="entry name" value="DUF3585"/>
    <property type="match status" value="1"/>
</dbReference>
<feature type="domain" description="BMERB" evidence="1">
    <location>
        <begin position="1"/>
        <end position="136"/>
    </location>
</feature>
<reference evidence="2" key="3">
    <citation type="submission" date="2025-09" db="UniProtKB">
        <authorList>
            <consortium name="Ensembl"/>
        </authorList>
    </citation>
    <scope>IDENTIFICATION</scope>
</reference>
<dbReference type="PANTHER" id="PTHR22704">
    <property type="entry name" value="BMERB DOMAIN-CONTAINING PROTEIN 1-RELATED"/>
    <property type="match status" value="1"/>
</dbReference>
<proteinExistence type="predicted"/>
<protein>
    <recommendedName>
        <fullName evidence="1">BMERB domain-containing protein</fullName>
    </recommendedName>
</protein>
<keyword evidence="3" id="KW-1185">Reference proteome</keyword>
<dbReference type="Pfam" id="PF12130">
    <property type="entry name" value="bMERB_dom"/>
    <property type="match status" value="1"/>
</dbReference>
<sequence length="136" mass="16056">MLSGVCRVSGKRHHPQHLKCQLLADVAPFSFTEDEIVSMADSTTTIDDIEGELFKIERIREILVRRESELRYMMDDIQLCKEISRLKKELQKLIALPETEKSNEEKQKEEELVQQIHKLVETRDFLVDDVEFERLR</sequence>
<evidence type="ECO:0000313" key="2">
    <source>
        <dbReference type="Ensembl" id="ENSCMMP00000026512.1"/>
    </source>
</evidence>
<name>A0A8C3CUM1_CAIMO</name>
<dbReference type="InterPro" id="IPR022735">
    <property type="entry name" value="bMERB_dom"/>
</dbReference>
<accession>A0A8C3CUM1</accession>
<dbReference type="PROSITE" id="PS51848">
    <property type="entry name" value="BMERB"/>
    <property type="match status" value="1"/>
</dbReference>